<reference evidence="2 3" key="1">
    <citation type="submission" date="2024-02" db="EMBL/GenBank/DDBJ databases">
        <title>Genome analysis and characterization of Microbaculum marinisediminis sp. nov., isolated from marine sediment.</title>
        <authorList>
            <person name="Du Z.-J."/>
            <person name="Ye Y.-Q."/>
            <person name="Zhang Z.-R."/>
            <person name="Yuan S.-M."/>
            <person name="Zhang X.-Y."/>
        </authorList>
    </citation>
    <scope>NUCLEOTIDE SEQUENCE [LARGE SCALE GENOMIC DNA]</scope>
    <source>
        <strain evidence="2 3">SDUM1044001</strain>
    </source>
</reference>
<gene>
    <name evidence="2" type="ORF">V3328_10735</name>
</gene>
<dbReference type="RefSeq" id="WP_340329651.1">
    <property type="nucleotide sequence ID" value="NZ_JAZHOF010000004.1"/>
</dbReference>
<keyword evidence="1" id="KW-0732">Signal</keyword>
<accession>A0AAW9RQ60</accession>
<evidence type="ECO:0000313" key="3">
    <source>
        <dbReference type="Proteomes" id="UP001378188"/>
    </source>
</evidence>
<name>A0AAW9RQ60_9HYPH</name>
<comment type="caution">
    <text evidence="2">The sequence shown here is derived from an EMBL/GenBank/DDBJ whole genome shotgun (WGS) entry which is preliminary data.</text>
</comment>
<dbReference type="Proteomes" id="UP001378188">
    <property type="component" value="Unassembled WGS sequence"/>
</dbReference>
<protein>
    <submittedName>
        <fullName evidence="2">Uncharacterized protein</fullName>
    </submittedName>
</protein>
<feature type="signal peptide" evidence="1">
    <location>
        <begin position="1"/>
        <end position="21"/>
    </location>
</feature>
<evidence type="ECO:0000256" key="1">
    <source>
        <dbReference type="SAM" id="SignalP"/>
    </source>
</evidence>
<dbReference type="EMBL" id="JAZHOF010000004">
    <property type="protein sequence ID" value="MEJ8571951.1"/>
    <property type="molecule type" value="Genomic_DNA"/>
</dbReference>
<organism evidence="2 3">
    <name type="scientific">Microbaculum marinum</name>
    <dbReference type="NCBI Taxonomy" id="1764581"/>
    <lineage>
        <taxon>Bacteria</taxon>
        <taxon>Pseudomonadati</taxon>
        <taxon>Pseudomonadota</taxon>
        <taxon>Alphaproteobacteria</taxon>
        <taxon>Hyphomicrobiales</taxon>
        <taxon>Tepidamorphaceae</taxon>
        <taxon>Microbaculum</taxon>
    </lineage>
</organism>
<keyword evidence="3" id="KW-1185">Reference proteome</keyword>
<sequence>MRTLRAVVLSACLAAGASAVAAGVSAAELVKTQPPCPGVCVSMGAGDTTVVARKISFDAPRKGTAVVTFHGTLYCLSNRALQTNFIIYSQIVIKGAPDPEGPSGLSFIESVEPYDGNSRTVSFNLASTRVYNVGKPGKRTYQFKLAPFGMPADAGCSVYSGAFTVQFSS</sequence>
<proteinExistence type="predicted"/>
<evidence type="ECO:0000313" key="2">
    <source>
        <dbReference type="EMBL" id="MEJ8571951.1"/>
    </source>
</evidence>
<dbReference type="AlphaFoldDB" id="A0AAW9RQ60"/>
<feature type="chain" id="PRO_5043421034" evidence="1">
    <location>
        <begin position="22"/>
        <end position="169"/>
    </location>
</feature>